<comment type="caution">
    <text evidence="1">The sequence shown here is derived from an EMBL/GenBank/DDBJ whole genome shotgun (WGS) entry which is preliminary data.</text>
</comment>
<dbReference type="Proteomes" id="UP001596283">
    <property type="component" value="Unassembled WGS sequence"/>
</dbReference>
<gene>
    <name evidence="1" type="ORF">ACFP1C_12120</name>
</gene>
<reference evidence="2" key="1">
    <citation type="journal article" date="2019" name="Int. J. Syst. Evol. Microbiol.">
        <title>The Global Catalogue of Microorganisms (GCM) 10K type strain sequencing project: providing services to taxonomists for standard genome sequencing and annotation.</title>
        <authorList>
            <consortium name="The Broad Institute Genomics Platform"/>
            <consortium name="The Broad Institute Genome Sequencing Center for Infectious Disease"/>
            <person name="Wu L."/>
            <person name="Ma J."/>
        </authorList>
    </citation>
    <scope>NUCLEOTIDE SEQUENCE [LARGE SCALE GENOMIC DNA]</scope>
    <source>
        <strain evidence="2">CCM 8908</strain>
    </source>
</reference>
<organism evidence="1 2">
    <name type="scientific">Levilactobacillus fujinensis</name>
    <dbReference type="NCBI Taxonomy" id="2486024"/>
    <lineage>
        <taxon>Bacteria</taxon>
        <taxon>Bacillati</taxon>
        <taxon>Bacillota</taxon>
        <taxon>Bacilli</taxon>
        <taxon>Lactobacillales</taxon>
        <taxon>Lactobacillaceae</taxon>
        <taxon>Levilactobacillus</taxon>
    </lineage>
</organism>
<evidence type="ECO:0000313" key="2">
    <source>
        <dbReference type="Proteomes" id="UP001596283"/>
    </source>
</evidence>
<proteinExistence type="predicted"/>
<sequence>MGRNAGYAAIDEDSQIMKDKYIADAIQEVFAVNELEYRSRLDKAKNRTSTKTTVRNYVLYAMANSEKNTMTTQGILSAVNDLRDGEEMRFSSLSPVLTKLKGPDLEILTSDDRNYWHFSDPMFKAYVREHKDELLLKKTTG</sequence>
<evidence type="ECO:0000313" key="1">
    <source>
        <dbReference type="EMBL" id="MFC6261680.1"/>
    </source>
</evidence>
<keyword evidence="2" id="KW-1185">Reference proteome</keyword>
<dbReference type="EMBL" id="JBHSSI010000077">
    <property type="protein sequence ID" value="MFC6261680.1"/>
    <property type="molecule type" value="Genomic_DNA"/>
</dbReference>
<accession>A0ABW1TJ02</accession>
<protein>
    <submittedName>
        <fullName evidence="1">Uncharacterized protein</fullName>
    </submittedName>
</protein>
<name>A0ABW1TJ02_9LACO</name>